<feature type="domain" description="ABC transporter" evidence="3">
    <location>
        <begin position="6"/>
        <end position="242"/>
    </location>
</feature>
<dbReference type="EMBL" id="CP033897">
    <property type="protein sequence ID" value="AZA11272.1"/>
    <property type="molecule type" value="Genomic_DNA"/>
</dbReference>
<protein>
    <submittedName>
        <fullName evidence="4">Putative siderophore transport system ATP-binding protein YusV</fullName>
    </submittedName>
</protein>
<reference evidence="4 5" key="1">
    <citation type="submission" date="2018-11" db="EMBL/GenBank/DDBJ databases">
        <authorList>
            <person name="Kleinhagauer T."/>
            <person name="Glaeser S.P."/>
            <person name="Spergser J."/>
            <person name="Ruckert C."/>
            <person name="Kaempfer P."/>
            <person name="Busse H.-J."/>
        </authorList>
    </citation>
    <scope>NUCLEOTIDE SEQUENCE [LARGE SCALE GENOMIC DNA]</scope>
    <source>
        <strain evidence="4 5">W8</strain>
    </source>
</reference>
<proteinExistence type="predicted"/>
<dbReference type="InterPro" id="IPR003593">
    <property type="entry name" value="AAA+_ATPase"/>
</dbReference>
<evidence type="ECO:0000313" key="4">
    <source>
        <dbReference type="EMBL" id="AZA11272.1"/>
    </source>
</evidence>
<dbReference type="Pfam" id="PF00005">
    <property type="entry name" value="ABC_tran"/>
    <property type="match status" value="1"/>
</dbReference>
<organism evidence="4 5">
    <name type="scientific">Corynebacterium gerontici</name>
    <dbReference type="NCBI Taxonomy" id="2079234"/>
    <lineage>
        <taxon>Bacteria</taxon>
        <taxon>Bacillati</taxon>
        <taxon>Actinomycetota</taxon>
        <taxon>Actinomycetes</taxon>
        <taxon>Mycobacteriales</taxon>
        <taxon>Corynebacteriaceae</taxon>
        <taxon>Corynebacterium</taxon>
    </lineage>
</organism>
<dbReference type="PROSITE" id="PS50893">
    <property type="entry name" value="ABC_TRANSPORTER_2"/>
    <property type="match status" value="1"/>
</dbReference>
<dbReference type="AlphaFoldDB" id="A0A3G6IZY9"/>
<evidence type="ECO:0000256" key="2">
    <source>
        <dbReference type="ARBA" id="ARBA00022840"/>
    </source>
</evidence>
<evidence type="ECO:0000259" key="3">
    <source>
        <dbReference type="PROSITE" id="PS50893"/>
    </source>
</evidence>
<accession>A0A3G6IZY9</accession>
<dbReference type="CDD" id="cd03214">
    <property type="entry name" value="ABC_Iron-Siderophores_B12_Hemin"/>
    <property type="match status" value="1"/>
</dbReference>
<dbReference type="InterPro" id="IPR003439">
    <property type="entry name" value="ABC_transporter-like_ATP-bd"/>
</dbReference>
<dbReference type="GO" id="GO:0016887">
    <property type="term" value="F:ATP hydrolysis activity"/>
    <property type="evidence" value="ECO:0007669"/>
    <property type="project" value="InterPro"/>
</dbReference>
<dbReference type="KEGG" id="cgk:CGERO_04780"/>
<keyword evidence="5" id="KW-1185">Reference proteome</keyword>
<name>A0A3G6IZY9_9CORY</name>
<sequence precursor="true">MTAYQVSVQGVGVGFGQRIVVNAVEFQCEPATVTAIVGTNGVGKTTLLRGLAGVHPLAAGKVELRGGGGAWDVEKLKSRQKATMLAMVSQEEALPEDLTVKELVTLGRLPYARAWELSAKKHESVIDEAIETCGLTTHADTPCGMLSGGLRRRALIARGFAQDTPVLFLDEPTNHLDTFHQLRLLELLRASSKTVILTLHDLDLAMGYADQVVVLEHGEQGAKQLLCAEATAAFDDSILQKVFGVRGLQLEANNGLNRAHLLIESLRKDTI</sequence>
<dbReference type="SUPFAM" id="SSF52540">
    <property type="entry name" value="P-loop containing nucleoside triphosphate hydrolases"/>
    <property type="match status" value="1"/>
</dbReference>
<dbReference type="Gene3D" id="3.40.50.300">
    <property type="entry name" value="P-loop containing nucleotide triphosphate hydrolases"/>
    <property type="match status" value="1"/>
</dbReference>
<dbReference type="RefSeq" id="WP_123933737.1">
    <property type="nucleotide sequence ID" value="NZ_CP033897.1"/>
</dbReference>
<dbReference type="SMART" id="SM00382">
    <property type="entry name" value="AAA"/>
    <property type="match status" value="1"/>
</dbReference>
<gene>
    <name evidence="4" type="primary">yusV2</name>
    <name evidence="4" type="ORF">CGERO_04780</name>
</gene>
<dbReference type="PANTHER" id="PTHR42794:SF2">
    <property type="entry name" value="ABC TRANSPORTER ATP-BINDING PROTEIN"/>
    <property type="match status" value="1"/>
</dbReference>
<dbReference type="InterPro" id="IPR027417">
    <property type="entry name" value="P-loop_NTPase"/>
</dbReference>
<dbReference type="Proteomes" id="UP000271587">
    <property type="component" value="Chromosome"/>
</dbReference>
<dbReference type="PANTHER" id="PTHR42794">
    <property type="entry name" value="HEMIN IMPORT ATP-BINDING PROTEIN HMUV"/>
    <property type="match status" value="1"/>
</dbReference>
<evidence type="ECO:0000256" key="1">
    <source>
        <dbReference type="ARBA" id="ARBA00022741"/>
    </source>
</evidence>
<evidence type="ECO:0000313" key="5">
    <source>
        <dbReference type="Proteomes" id="UP000271587"/>
    </source>
</evidence>
<dbReference type="GO" id="GO:0005524">
    <property type="term" value="F:ATP binding"/>
    <property type="evidence" value="ECO:0007669"/>
    <property type="project" value="UniProtKB-KW"/>
</dbReference>
<dbReference type="OrthoDB" id="3579586at2"/>
<keyword evidence="2 4" id="KW-0067">ATP-binding</keyword>
<keyword evidence="1" id="KW-0547">Nucleotide-binding</keyword>